<reference evidence="3" key="1">
    <citation type="submission" date="2022-07" db="EMBL/GenBank/DDBJ databases">
        <title>Phylogenomic reconstructions and comparative analyses of Kickxellomycotina fungi.</title>
        <authorList>
            <person name="Reynolds N.K."/>
            <person name="Stajich J.E."/>
            <person name="Barry K."/>
            <person name="Grigoriev I.V."/>
            <person name="Crous P."/>
            <person name="Smith M.E."/>
        </authorList>
    </citation>
    <scope>NUCLEOTIDE SEQUENCE</scope>
    <source>
        <strain evidence="3">NRRL 1566</strain>
    </source>
</reference>
<dbReference type="EMBL" id="JANBUW010001408">
    <property type="protein sequence ID" value="KAJ2843461.1"/>
    <property type="molecule type" value="Genomic_DNA"/>
</dbReference>
<dbReference type="CDD" id="cd00159">
    <property type="entry name" value="RhoGAP"/>
    <property type="match status" value="1"/>
</dbReference>
<gene>
    <name evidence="3" type="primary">RGD1</name>
    <name evidence="3" type="ORF">IWW36_005556</name>
</gene>
<evidence type="ECO:0000259" key="2">
    <source>
        <dbReference type="PROSITE" id="PS50238"/>
    </source>
</evidence>
<proteinExistence type="predicted"/>
<keyword evidence="1" id="KW-0343">GTPase activation</keyword>
<name>A0A9W8I3G6_9FUNG</name>
<dbReference type="GO" id="GO:0005737">
    <property type="term" value="C:cytoplasm"/>
    <property type="evidence" value="ECO:0007669"/>
    <property type="project" value="TreeGrafter"/>
</dbReference>
<dbReference type="SMART" id="SM00324">
    <property type="entry name" value="RhoGAP"/>
    <property type="match status" value="1"/>
</dbReference>
<dbReference type="GO" id="GO:0005096">
    <property type="term" value="F:GTPase activator activity"/>
    <property type="evidence" value="ECO:0007669"/>
    <property type="project" value="UniProtKB-KW"/>
</dbReference>
<dbReference type="PANTHER" id="PTHR23176:SF129">
    <property type="entry name" value="RHO GTPASE ACTIVATING PROTEIN AT 16F, ISOFORM E-RELATED"/>
    <property type="match status" value="1"/>
</dbReference>
<dbReference type="SUPFAM" id="SSF48350">
    <property type="entry name" value="GTPase activation domain, GAP"/>
    <property type="match status" value="1"/>
</dbReference>
<dbReference type="Pfam" id="PF00620">
    <property type="entry name" value="RhoGAP"/>
    <property type="match status" value="1"/>
</dbReference>
<dbReference type="Proteomes" id="UP001139887">
    <property type="component" value="Unassembled WGS sequence"/>
</dbReference>
<dbReference type="InterPro" id="IPR008936">
    <property type="entry name" value="Rho_GTPase_activation_prot"/>
</dbReference>
<organism evidence="3 4">
    <name type="scientific">Coemansia brasiliensis</name>
    <dbReference type="NCBI Taxonomy" id="2650707"/>
    <lineage>
        <taxon>Eukaryota</taxon>
        <taxon>Fungi</taxon>
        <taxon>Fungi incertae sedis</taxon>
        <taxon>Zoopagomycota</taxon>
        <taxon>Kickxellomycotina</taxon>
        <taxon>Kickxellomycetes</taxon>
        <taxon>Kickxellales</taxon>
        <taxon>Kickxellaceae</taxon>
        <taxon>Coemansia</taxon>
    </lineage>
</organism>
<dbReference type="Gene3D" id="1.10.555.10">
    <property type="entry name" value="Rho GTPase activation protein"/>
    <property type="match status" value="1"/>
</dbReference>
<keyword evidence="4" id="KW-1185">Reference proteome</keyword>
<dbReference type="PROSITE" id="PS50238">
    <property type="entry name" value="RHOGAP"/>
    <property type="match status" value="1"/>
</dbReference>
<dbReference type="InterPro" id="IPR050729">
    <property type="entry name" value="Rho-GAP"/>
</dbReference>
<protein>
    <submittedName>
        <fullName evidence="3">Rho GTPase-activating protein</fullName>
    </submittedName>
</protein>
<feature type="domain" description="Rho-GAP" evidence="2">
    <location>
        <begin position="1"/>
        <end position="123"/>
    </location>
</feature>
<comment type="caution">
    <text evidence="3">The sequence shown here is derived from an EMBL/GenBank/DDBJ whole genome shotgun (WGS) entry which is preliminary data.</text>
</comment>
<dbReference type="PANTHER" id="PTHR23176">
    <property type="entry name" value="RHO/RAC/CDC GTPASE-ACTIVATING PROTEIN"/>
    <property type="match status" value="1"/>
</dbReference>
<dbReference type="InterPro" id="IPR000198">
    <property type="entry name" value="RhoGAP_dom"/>
</dbReference>
<dbReference type="OrthoDB" id="437889at2759"/>
<evidence type="ECO:0000313" key="4">
    <source>
        <dbReference type="Proteomes" id="UP001139887"/>
    </source>
</evidence>
<dbReference type="AlphaFoldDB" id="A0A9W8I3G6"/>
<accession>A0A9W8I3G6</accession>
<evidence type="ECO:0000313" key="3">
    <source>
        <dbReference type="EMBL" id="KAJ2843461.1"/>
    </source>
</evidence>
<sequence>MYLRELPGGLIPTPQREQMLEYFSAGDSDELDDMQMAQRISGLADSLRNMPERTRSTIQCLFTHLDKVQAFQEYNMMNSENLSIVFGPTILPPANNNPANAAMDIRKSAKLVKFILDNRRSIFESL</sequence>
<evidence type="ECO:0000256" key="1">
    <source>
        <dbReference type="ARBA" id="ARBA00022468"/>
    </source>
</evidence>
<dbReference type="GO" id="GO:0007165">
    <property type="term" value="P:signal transduction"/>
    <property type="evidence" value="ECO:0007669"/>
    <property type="project" value="InterPro"/>
</dbReference>